<organism evidence="3 4">
    <name type="scientific">Puccinia graminis f. sp. tritici (strain CRL 75-36-700-3 / race SCCL)</name>
    <name type="common">Black stem rust fungus</name>
    <dbReference type="NCBI Taxonomy" id="418459"/>
    <lineage>
        <taxon>Eukaryota</taxon>
        <taxon>Fungi</taxon>
        <taxon>Dikarya</taxon>
        <taxon>Basidiomycota</taxon>
        <taxon>Pucciniomycotina</taxon>
        <taxon>Pucciniomycetes</taxon>
        <taxon>Pucciniales</taxon>
        <taxon>Pucciniaceae</taxon>
        <taxon>Puccinia</taxon>
    </lineage>
</organism>
<dbReference type="InterPro" id="IPR029466">
    <property type="entry name" value="NAM-associated_C"/>
</dbReference>
<feature type="compositionally biased region" description="Polar residues" evidence="1">
    <location>
        <begin position="344"/>
        <end position="356"/>
    </location>
</feature>
<proteinExistence type="predicted"/>
<dbReference type="Proteomes" id="UP000008783">
    <property type="component" value="Unassembled WGS sequence"/>
</dbReference>
<evidence type="ECO:0000256" key="1">
    <source>
        <dbReference type="SAM" id="MobiDB-lite"/>
    </source>
</evidence>
<reference evidence="4" key="1">
    <citation type="journal article" date="2011" name="Proc. Natl. Acad. Sci. U.S.A.">
        <title>Obligate biotrophy features unraveled by the genomic analysis of rust fungi.</title>
        <authorList>
            <person name="Duplessis S."/>
            <person name="Cuomo C.A."/>
            <person name="Lin Y.-C."/>
            <person name="Aerts A."/>
            <person name="Tisserant E."/>
            <person name="Veneault-Fourrey C."/>
            <person name="Joly D.L."/>
            <person name="Hacquard S."/>
            <person name="Amselem J."/>
            <person name="Cantarel B.L."/>
            <person name="Chiu R."/>
            <person name="Coutinho P.M."/>
            <person name="Feau N."/>
            <person name="Field M."/>
            <person name="Frey P."/>
            <person name="Gelhaye E."/>
            <person name="Goldberg J."/>
            <person name="Grabherr M.G."/>
            <person name="Kodira C.D."/>
            <person name="Kohler A."/>
            <person name="Kuees U."/>
            <person name="Lindquist E.A."/>
            <person name="Lucas S.M."/>
            <person name="Mago R."/>
            <person name="Mauceli E."/>
            <person name="Morin E."/>
            <person name="Murat C."/>
            <person name="Pangilinan J.L."/>
            <person name="Park R."/>
            <person name="Pearson M."/>
            <person name="Quesneville H."/>
            <person name="Rouhier N."/>
            <person name="Sakthikumar S."/>
            <person name="Salamov A.A."/>
            <person name="Schmutz J."/>
            <person name="Selles B."/>
            <person name="Shapiro H."/>
            <person name="Tanguay P."/>
            <person name="Tuskan G.A."/>
            <person name="Henrissat B."/>
            <person name="Van de Peer Y."/>
            <person name="Rouze P."/>
            <person name="Ellis J.G."/>
            <person name="Dodds P.N."/>
            <person name="Schein J.E."/>
            <person name="Zhong S."/>
            <person name="Hamelin R.C."/>
            <person name="Grigoriev I.V."/>
            <person name="Szabo L.J."/>
            <person name="Martin F."/>
        </authorList>
    </citation>
    <scope>NUCLEOTIDE SEQUENCE [LARGE SCALE GENOMIC DNA]</scope>
    <source>
        <strain evidence="4">CRL 75-36-700-3 / race SCCL</strain>
    </source>
</reference>
<dbReference type="EMBL" id="DS178297">
    <property type="protein sequence ID" value="EHS63804.1"/>
    <property type="molecule type" value="Genomic_DNA"/>
</dbReference>
<dbReference type="STRING" id="418459.H6QSR4"/>
<dbReference type="HOGENOM" id="CLU_055324_1_0_1"/>
<keyword evidence="4" id="KW-1185">Reference proteome</keyword>
<feature type="region of interest" description="Disordered" evidence="1">
    <location>
        <begin position="338"/>
        <end position="417"/>
    </location>
</feature>
<evidence type="ECO:0000313" key="4">
    <source>
        <dbReference type="Proteomes" id="UP000008783"/>
    </source>
</evidence>
<dbReference type="PANTHER" id="PTHR45023">
    <property type="match status" value="1"/>
</dbReference>
<dbReference type="PANTHER" id="PTHR45023:SF4">
    <property type="entry name" value="GLYCINE-RICH PROTEIN-RELATED"/>
    <property type="match status" value="1"/>
</dbReference>
<dbReference type="InParanoid" id="H6QSR4"/>
<feature type="compositionally biased region" description="Low complexity" evidence="1">
    <location>
        <begin position="14"/>
        <end position="72"/>
    </location>
</feature>
<dbReference type="VEuPathDB" id="FungiDB:PGTG_21820"/>
<feature type="compositionally biased region" description="Polar residues" evidence="1">
    <location>
        <begin position="216"/>
        <end position="249"/>
    </location>
</feature>
<feature type="region of interest" description="Disordered" evidence="1">
    <location>
        <begin position="211"/>
        <end position="266"/>
    </location>
</feature>
<feature type="compositionally biased region" description="Acidic residues" evidence="1">
    <location>
        <begin position="385"/>
        <end position="400"/>
    </location>
</feature>
<gene>
    <name evidence="3" type="ORF">PGTG_21820</name>
</gene>
<dbReference type="RefSeq" id="XP_003889461.1">
    <property type="nucleotide sequence ID" value="XM_003889412.1"/>
</dbReference>
<protein>
    <recommendedName>
        <fullName evidence="2">No apical meristem-associated C-terminal domain-containing protein</fullName>
    </recommendedName>
</protein>
<dbReference type="KEGG" id="pgr:PGTG_21820"/>
<dbReference type="OrthoDB" id="129446at2759"/>
<name>H6QSR4_PUCGT</name>
<dbReference type="GeneID" id="13541959"/>
<feature type="domain" description="No apical meristem-associated C-terminal" evidence="2">
    <location>
        <begin position="189"/>
        <end position="337"/>
    </location>
</feature>
<accession>H6QSR4</accession>
<evidence type="ECO:0000313" key="3">
    <source>
        <dbReference type="EMBL" id="EHS63804.1"/>
    </source>
</evidence>
<sequence>MPPRKSKKQLNIIPNHPTTPNNNTPNSNANNSNPPNSNSNPPNSNSNPPNSNSNPPNSNANNSNHSNSNSNPVIPEIPPSEKPKRAPNFSPEEDEQLAKSWTVISEDAITSNNQSKDVFWERVVEDFNMSTSGPRQDDSGLSTRWKALQKSVLKFGAIYDRLKNNPASGSTPEDWLINARQLYYEQVGKQFMSERSWNLLKHVPKFQNLAGRAKPGTSSQIASESQFLSQPANDSSQPSSTNAETPTSKNWERPLGAHSSKRKINEEEYKRRRMKYWEVSHKEALKRSVEAKRSNDIQEDLVATENKKIDFNLMFQNPNSCPDDISRRFLMKQKEEIYKKYSKPPSSRVQGESSKSVTDHSSEPSSRFHTSDSEPMRDETNESEKEYEDIDEDEDDQDDDLPTHTQILDLDDFSQSV</sequence>
<dbReference type="Pfam" id="PF14303">
    <property type="entry name" value="NAM-associated"/>
    <property type="match status" value="1"/>
</dbReference>
<dbReference type="AlphaFoldDB" id="H6QSR4"/>
<feature type="compositionally biased region" description="Basic and acidic residues" evidence="1">
    <location>
        <begin position="369"/>
        <end position="384"/>
    </location>
</feature>
<evidence type="ECO:0000259" key="2">
    <source>
        <dbReference type="Pfam" id="PF14303"/>
    </source>
</evidence>
<feature type="region of interest" description="Disordered" evidence="1">
    <location>
        <begin position="1"/>
        <end position="97"/>
    </location>
</feature>